<evidence type="ECO:0000313" key="4">
    <source>
        <dbReference type="EMBL" id="MDQ0291609.1"/>
    </source>
</evidence>
<sequence>MMRTNAGTWMRVFFWCFCMIFGVLPSFPLAAQDQDVPAKATPPAQLVQPSATPARRADDPGAIFQYEVNPTTGTATVSNESLLYSVDIIIPDQDPEGHPITAIAPDLFGAAPFVLSVSFPPLISFAADQLDQYFRDCDFVTALFFRGQAPAQLPHVNARCIVYYPSDADASAPNPQATWAYRIEHSYSAARRYLPIAYPIVPPPDIVRSEGEPTENPDCFTDSLAIALSVEEDCVFRYTTDGTAPAAGSASTAPVTITTSTLLEARAFRDIAGVLRPCSVIASRRLVKIDELRNAFTAAPAGVDVLTSGDAPWYPLQTTLADGTTGMAVSSGLLFPGQFSEFTASFTLAGRTKLSFNMRESGGDGQQSTAIIVTCDGENQFLAFTSTPLANGWMLLEDSLPPGQCKIGFYIPGSSSEGHAVAIAGCKLGHDNETLTLRCEPANAGSLSANGSDGSQFSFLIGDNVTIAAQANKHFLFDHWLDDVSAQTRIITIADPETAGATANTYTATFSEGATISTQTVPAHDDILVQGGNETYRLGTEVVLLPQNRTGGWRFVRWDDDDVTNPVLPQNRPIVCAVADRDKVYTAHFTRVIHVFAEALYRDADNSWLPGGGSVNGAGSIDISDDNPTVQVTLTATPESPLAEFLGWDDNGNDKIDPDESRALSRNITLDWQALAVDDYAFACTALFQKSALVRVAFAQASDAQLGQIQVSDQDGQAMSLSELQAGQRLPLGSQLTITATPNAPNTVVHWLINDAPAHAGELSFTITIDDHAEIQIDFLASYLVQIGIAEGQEGWGAQAGILNEDDGSLFSEGTFPAGSVLTIEARTPGALRFKSWSDGATAPTRKIRVVDSPLALTAEFVRTGSITLDFSTDPAVLPDGVELPPMRCRIGNDSYAFVPGEPGANAHVLDAGSYQVSYDTEGDWTAPASHELTIAPGDAVTLSKTFTRIAQGTLNCFLAPSGISGQWRLKGTDDWYDSRHTLSPNEGQYNVEFAAVEGWTAPAEQTVTITANRNSSITASYTPIAIGVDIVLAPTEITENAGNNAIIGILRRLLPENNAAGANSTLAITLSCSDDKTIILPAEPVLIPAGQDHTTFPITVLDNDVIDEAIHDDQENELGRGRQVIISGTLAIAEGCDCNDNPFSGYSEDALAAELVVWDDDSPTLQVTMSPTTLPESAQPYPQAMTISRRGAAAADQALTVELSAVIAGDHQLDAGTEIQFWQDGQALPWKNPAEPGIALFVIPAGQSSSNVDVLACADGRDDGSRIVAVYADATGYAPGSAWVMTSDLPFPDYTVAAITTPTTELTSSDLFPLAVTIRNVGSLATPTGLRVPLAIHASRNSVTSTNTLLLESSIAVTADQPLAPGQDITVTLEVPLGGLGVADDWRFVAVVNHTNALRELNSHNNQLFSGAFTLRPSYLPLLDAPPQASILPNQSLTLSGKVQRSLTDDTPVPYAAVDIRCQNGAFLRSLPVTSDADGRFNAVFTPMLGERGLVTVMACYPGTEISPAQHSLDILGLTYEAGDVDYLRWDLVTGTPRSFSFVLKNQSTTALKGLNAVLINARAGIAMTAMDLPDSIPGQGSVTVNYDITAASPSPQINYERLDLRISSSEGVVLNIPAYLHVINQNARLDIAPVSIDTTMQIGVARHYEVVLSNKGAADTGRVSISTPAVSWLKLPAGPSIAAIPAGGSATIVLELCGDDSAPLGMPLSGTIAISAENVSEPIILPFRITAVSADKGALQVTACDEYSFFTDDKPLLKNATVTVKNPYTGEILATRTTGDSGICTINDLPVGKCLVLTSCEKHSSNEQLVDIAPGATAAITAYLQFQAISYSWNVVPTDIADEYEITLTIHYETNVPVPVVKTIMPSDFISMVPGETRHISAILVNEGLITALDVGFSIDDTSEFTFAYAFPREGINLLAKQSVVVPVVVSRHHPTTRGGECTTTQKTIYSYECQDEKMVVAAATNVALNKCEGIAPEVDFQIDGDPGLGAHPGMPIGSFGPSSAASVPTNCNECLDDLAIAAAKCALSFVPVIGNAASVVDAINSVLDAIAGKKSAASAAADVGLTGLGFVPGLGNLANALSCGKGFAEACDGGGSAGSGGGSDGGGAGSDTRHASLREDTAPSWVLVMQEKVGWGYRQQQDHAAILVELYGDTEWLNCEMTQYLAFAKAFKSLAPEQPDGSAPLVAANTPELLAVLPENITMAQLSAFVARWNRSMAYWLSLAEGDDPAAVDQNGEAVINAQRLAELNDDIKLCEAKAREYGYPNTETMLMAQYQLALDTIQDSGSVCASVTLEIKQQLAMTREAFEGTLTLHNGHLTKPITAIGLHPKITNAAGEDCTHLFAIDYLTDRFTAINAVDGTGTLAADNSGTAVIRFIPERAAAPLTPTSYNFGGMLTYLNPFSDSVATVPLIPCTLTVNPSPSLQLHYFLERDILGDDPLTENIVEPSWPAELSALIYNDGYGTARNVRMDSGQPQIIENSKGLLIDFALWDYQTTACLLNGIPNHAPVGQINLGDIAPKSTGLAQWWLTSSLLGHFVGMEARYSHLNSLGNPELSLIDNIAIHELIHNCSSLDGQTTAFLVNDIMDFDDAPDTLWFADDAHSEPVLTINHRITSAATLQEDDTSSRYVFEVEALVPGWHYLAMPDPGNLGRLPGRRAYELASVTRQGNGVASGIELPVRNCWLSDLTLRDGLDPVNDNRLHLLDYLEAGTYSYSIALVKMPDERLEIDTIDAISSNAETVTDYLITGDIDRITVTFTTPVDITTFNSDDITLRREGALIPSEQLAATLNFAVDPADPTKLSTIISGLATFTNSDGFYILTIQCAGISDRQGFAGWDGRQLLWLRHGDGSANPEPPAPRLLSMERTAPIAGMSDDFTARLRFSGHINPTTVSTAACTLLANGAPEPLPEFITIVADASDATLFHIQNVGQIPAENRLLTLRFDATSVKDIRGTPCVGEASISWSLDSIPPAPCDDLVLAPDSGASATDGITQLPADATLTISGTAPELPCSYQLFYTKLSSQVPIAITTATALAADADPQVAIPFTLPEGSYQLNLQFRDAAGNSCDNLIDLVIDNTPPLPPQNLAIAPDSGVPNDFITMLPADTPLAIQAELPEKHLQIAISSTSAGDVVHVNNGDDFTLAEQLPLAEGSHDVTITCTDRAGNSNAITHRMVIDNTPPPAPTPLRITPDYGVSAEDGLTYLPPQENLSLHVTPSEIPSTLSLSGHIGTAGDFTPLLTKALPLGTAPAIVITLPYREAGQYAIQAIHTDLAGNVSPPAIFAIDIDAEPFTAAISNLITSPASADALTISFSAPIVSAELTTSVLTVLANDLPLPDLIISRISDSEFTIGNIKPQILDDSALKLTLNLAALHKLQSGLPGTGNASSEWQFTFDALNAGFVWEQGWNAIQLPLSYLVPATTQAIAGMPRHKIMPKQVVIDNGQLPLNAPLWVFCADPSTANAVAIRGAFIAADAPADIPAHRWVVYTNTTATELPPDWVVWRWQQGRFTRCNNVIPGYAHWIFHTAE</sequence>
<dbReference type="Proteomes" id="UP001238163">
    <property type="component" value="Unassembled WGS sequence"/>
</dbReference>
<keyword evidence="5" id="KW-1185">Reference proteome</keyword>
<dbReference type="InterPro" id="IPR059177">
    <property type="entry name" value="GH29D-like_dom"/>
</dbReference>
<evidence type="ECO:0000259" key="3">
    <source>
        <dbReference type="Pfam" id="PF19077"/>
    </source>
</evidence>
<proteinExistence type="predicted"/>
<feature type="signal peptide" evidence="1">
    <location>
        <begin position="1"/>
        <end position="31"/>
    </location>
</feature>
<name>A0AAE4APR5_9BACT</name>
<evidence type="ECO:0000313" key="5">
    <source>
        <dbReference type="Proteomes" id="UP001238163"/>
    </source>
</evidence>
<keyword evidence="1" id="KW-0732">Signal</keyword>
<dbReference type="Pfam" id="PF13290">
    <property type="entry name" value="CHB_HEX_C_1"/>
    <property type="match status" value="1"/>
</dbReference>
<reference evidence="4" key="1">
    <citation type="submission" date="2023-07" db="EMBL/GenBank/DDBJ databases">
        <title>Genomic Encyclopedia of Type Strains, Phase IV (KMG-IV): sequencing the most valuable type-strain genomes for metagenomic binning, comparative biology and taxonomic classification.</title>
        <authorList>
            <person name="Goeker M."/>
        </authorList>
    </citation>
    <scope>NUCLEOTIDE SEQUENCE</scope>
    <source>
        <strain evidence="4">DSM 24202</strain>
    </source>
</reference>
<feature type="chain" id="PRO_5042257512" evidence="1">
    <location>
        <begin position="32"/>
        <end position="3528"/>
    </location>
</feature>
<evidence type="ECO:0000259" key="2">
    <source>
        <dbReference type="Pfam" id="PF13290"/>
    </source>
</evidence>
<dbReference type="InterPro" id="IPR044016">
    <property type="entry name" value="Big_13"/>
</dbReference>
<feature type="domain" description="Bacterial Ig-like" evidence="3">
    <location>
        <begin position="3085"/>
        <end position="3178"/>
    </location>
</feature>
<dbReference type="RefSeq" id="WP_307264653.1">
    <property type="nucleotide sequence ID" value="NZ_JAUSVL010000001.1"/>
</dbReference>
<organism evidence="4 5">
    <name type="scientific">Oligosphaera ethanolica</name>
    <dbReference type="NCBI Taxonomy" id="760260"/>
    <lineage>
        <taxon>Bacteria</taxon>
        <taxon>Pseudomonadati</taxon>
        <taxon>Lentisphaerota</taxon>
        <taxon>Oligosphaeria</taxon>
        <taxon>Oligosphaerales</taxon>
        <taxon>Oligosphaeraceae</taxon>
        <taxon>Oligosphaera</taxon>
    </lineage>
</organism>
<accession>A0AAE4APR5</accession>
<dbReference type="EMBL" id="JAUSVL010000001">
    <property type="protein sequence ID" value="MDQ0291609.1"/>
    <property type="molecule type" value="Genomic_DNA"/>
</dbReference>
<dbReference type="Pfam" id="PF19077">
    <property type="entry name" value="Big_13"/>
    <property type="match status" value="1"/>
</dbReference>
<gene>
    <name evidence="4" type="ORF">J3R75_003716</name>
</gene>
<evidence type="ECO:0000256" key="1">
    <source>
        <dbReference type="SAM" id="SignalP"/>
    </source>
</evidence>
<comment type="caution">
    <text evidence="4">The sequence shown here is derived from an EMBL/GenBank/DDBJ whole genome shotgun (WGS) entry which is preliminary data.</text>
</comment>
<feature type="domain" description="GH29D-like beta-sandwich" evidence="2">
    <location>
        <begin position="225"/>
        <end position="270"/>
    </location>
</feature>
<protein>
    <submittedName>
        <fullName evidence="4">Uncharacterized protein</fullName>
    </submittedName>
</protein>
<dbReference type="InterPro" id="IPR013783">
    <property type="entry name" value="Ig-like_fold"/>
</dbReference>
<dbReference type="Gene3D" id="2.60.40.10">
    <property type="entry name" value="Immunoglobulins"/>
    <property type="match status" value="3"/>
</dbReference>